<feature type="transmembrane region" description="Helical" evidence="9">
    <location>
        <begin position="245"/>
        <end position="267"/>
    </location>
</feature>
<evidence type="ECO:0000313" key="10">
    <source>
        <dbReference type="Proteomes" id="UP000085678"/>
    </source>
</evidence>
<evidence type="ECO:0000256" key="7">
    <source>
        <dbReference type="ARBA" id="ARBA00023136"/>
    </source>
</evidence>
<dbReference type="KEGG" id="lak:106160552"/>
<dbReference type="RefSeq" id="XP_013392640.1">
    <property type="nucleotide sequence ID" value="XM_013537186.1"/>
</dbReference>
<evidence type="ECO:0000256" key="1">
    <source>
        <dbReference type="ARBA" id="ARBA00004651"/>
    </source>
</evidence>
<dbReference type="CDD" id="cd00333">
    <property type="entry name" value="MIP"/>
    <property type="match status" value="1"/>
</dbReference>
<dbReference type="PANTHER" id="PTHR19139">
    <property type="entry name" value="AQUAPORIN TRANSPORTER"/>
    <property type="match status" value="1"/>
</dbReference>
<evidence type="ECO:0000256" key="8">
    <source>
        <dbReference type="RuleBase" id="RU000477"/>
    </source>
</evidence>
<keyword evidence="10" id="KW-1185">Reference proteome</keyword>
<dbReference type="InterPro" id="IPR000425">
    <property type="entry name" value="MIP"/>
</dbReference>
<name>A0A1S3I2Z4_LINAN</name>
<dbReference type="InterPro" id="IPR022357">
    <property type="entry name" value="MIP_CS"/>
</dbReference>
<reference evidence="11" key="1">
    <citation type="submission" date="2025-08" db="UniProtKB">
        <authorList>
            <consortium name="RefSeq"/>
        </authorList>
    </citation>
    <scope>IDENTIFICATION</scope>
    <source>
        <tissue evidence="11">Gonads</tissue>
    </source>
</reference>
<dbReference type="GeneID" id="106160552"/>
<dbReference type="FunCoup" id="A0A1S3I2Z4">
    <property type="interactions" value="54"/>
</dbReference>
<feature type="transmembrane region" description="Helical" evidence="9">
    <location>
        <begin position="168"/>
        <end position="191"/>
    </location>
</feature>
<keyword evidence="4" id="KW-1003">Cell membrane</keyword>
<feature type="transmembrane region" description="Helical" evidence="9">
    <location>
        <begin position="78"/>
        <end position="99"/>
    </location>
</feature>
<gene>
    <name evidence="11" type="primary">LOC106160552</name>
</gene>
<keyword evidence="5 8" id="KW-0812">Transmembrane</keyword>
<dbReference type="STRING" id="7574.A0A1S3I2Z4"/>
<dbReference type="OrthoDB" id="3222at2759"/>
<dbReference type="Pfam" id="PF00230">
    <property type="entry name" value="MIP"/>
    <property type="match status" value="1"/>
</dbReference>
<dbReference type="GO" id="GO:0005886">
    <property type="term" value="C:plasma membrane"/>
    <property type="evidence" value="ECO:0007669"/>
    <property type="project" value="UniProtKB-SubCell"/>
</dbReference>
<evidence type="ECO:0000256" key="9">
    <source>
        <dbReference type="SAM" id="Phobius"/>
    </source>
</evidence>
<dbReference type="Gene3D" id="1.20.1080.10">
    <property type="entry name" value="Glycerol uptake facilitator protein"/>
    <property type="match status" value="1"/>
</dbReference>
<dbReference type="InterPro" id="IPR034294">
    <property type="entry name" value="Aquaporin_transptr"/>
</dbReference>
<protein>
    <submittedName>
        <fullName evidence="11">Aquaporin AQPAn.G</fullName>
    </submittedName>
</protein>
<evidence type="ECO:0000313" key="11">
    <source>
        <dbReference type="RefSeq" id="XP_013392640.1"/>
    </source>
</evidence>
<dbReference type="PRINTS" id="PR00783">
    <property type="entry name" value="MINTRINSICP"/>
</dbReference>
<keyword evidence="3 8" id="KW-0813">Transport</keyword>
<dbReference type="NCBIfam" id="TIGR00861">
    <property type="entry name" value="MIP"/>
    <property type="match status" value="1"/>
</dbReference>
<dbReference type="PANTHER" id="PTHR19139:SF199">
    <property type="entry name" value="MIP17260P"/>
    <property type="match status" value="1"/>
</dbReference>
<dbReference type="GO" id="GO:0015250">
    <property type="term" value="F:water channel activity"/>
    <property type="evidence" value="ECO:0007669"/>
    <property type="project" value="TreeGrafter"/>
</dbReference>
<evidence type="ECO:0000256" key="5">
    <source>
        <dbReference type="ARBA" id="ARBA00022692"/>
    </source>
</evidence>
<evidence type="ECO:0000256" key="2">
    <source>
        <dbReference type="ARBA" id="ARBA00006175"/>
    </source>
</evidence>
<evidence type="ECO:0000256" key="3">
    <source>
        <dbReference type="ARBA" id="ARBA00022448"/>
    </source>
</evidence>
<feature type="transmembrane region" description="Helical" evidence="9">
    <location>
        <begin position="48"/>
        <end position="71"/>
    </location>
</feature>
<organism evidence="10 11">
    <name type="scientific">Lingula anatina</name>
    <name type="common">Brachiopod</name>
    <name type="synonym">Lingula unguis</name>
    <dbReference type="NCBI Taxonomy" id="7574"/>
    <lineage>
        <taxon>Eukaryota</taxon>
        <taxon>Metazoa</taxon>
        <taxon>Spiralia</taxon>
        <taxon>Lophotrochozoa</taxon>
        <taxon>Brachiopoda</taxon>
        <taxon>Linguliformea</taxon>
        <taxon>Lingulata</taxon>
        <taxon>Lingulida</taxon>
        <taxon>Linguloidea</taxon>
        <taxon>Lingulidae</taxon>
        <taxon>Lingula</taxon>
    </lineage>
</organism>
<keyword evidence="7 9" id="KW-0472">Membrane</keyword>
<dbReference type="Proteomes" id="UP000085678">
    <property type="component" value="Unplaced"/>
</dbReference>
<evidence type="ECO:0000256" key="4">
    <source>
        <dbReference type="ARBA" id="ARBA00022475"/>
    </source>
</evidence>
<dbReference type="InterPro" id="IPR023271">
    <property type="entry name" value="Aquaporin-like"/>
</dbReference>
<accession>A0A1S3I2Z4</accession>
<dbReference type="PROSITE" id="PS00221">
    <property type="entry name" value="MIP"/>
    <property type="match status" value="1"/>
</dbReference>
<dbReference type="SUPFAM" id="SSF81338">
    <property type="entry name" value="Aquaporin-like"/>
    <property type="match status" value="1"/>
</dbReference>
<dbReference type="InParanoid" id="A0A1S3I2Z4"/>
<keyword evidence="6 9" id="KW-1133">Transmembrane helix</keyword>
<evidence type="ECO:0000256" key="6">
    <source>
        <dbReference type="ARBA" id="ARBA00022989"/>
    </source>
</evidence>
<sequence length="328" mass="35523">MCERTLVPVVCHKISSLKTTRVLFTNTFTEMVESKYKPIGINEFRNPLFYRAFAAEFIGTLLLVLVGCGAITGDRSPVVAQLQISLVFGFTVGTIVWIFGNSSGGHINPAVTVAMWAVGNITFVKAVFYIVAQVTGAVGGAALLNVLTPANATDGGKKLGANLLSPGVTVSQGVGIEIFCTLVLVFTVFAACDGSRTDLSGSRPLSIGIAVTMAHLYAHEYTGCSMNPARSLGPALISDTWTNHWVYWVGPLVGGLIAGFLYEFIFAEDASVKKLKRYLACRCRSLLEEGEESSCTNKEEDFQNNDSDFKPVEFRGYQNHAYIESTHF</sequence>
<proteinExistence type="inferred from homology"/>
<comment type="similarity">
    <text evidence="2 8">Belongs to the MIP/aquaporin (TC 1.A.8) family.</text>
</comment>
<dbReference type="AlphaFoldDB" id="A0A1S3I2Z4"/>
<feature type="transmembrane region" description="Helical" evidence="9">
    <location>
        <begin position="126"/>
        <end position="147"/>
    </location>
</feature>
<comment type="subcellular location">
    <subcellularLocation>
        <location evidence="1">Cell membrane</location>
        <topology evidence="1">Multi-pass membrane protein</topology>
    </subcellularLocation>
</comment>